<sequence>MKFGWLLFLFFIGLSACAHNDSIKIGDETVIIHRKERGNGKTFVHLHQNETTALKAANTVINTQGGRLLTLIHSGERNIVFHLHGTRYEFDPNRIFSDVGIKKTLNQFGPYTVEAHKEVKKLADKIKMLLPEGKIIAVHNNSSYSLREYLPGHSLCLDARSLSYSDKFHYRNFYLVTQKNDFVRLKNLNFNSVWQSVNAKDDGSLSIYLAARDYINVEAGYDQLAAQINMLKNA</sequence>
<evidence type="ECO:0000313" key="3">
    <source>
        <dbReference type="Proteomes" id="UP000054858"/>
    </source>
</evidence>
<evidence type="ECO:0000256" key="1">
    <source>
        <dbReference type="SAM" id="SignalP"/>
    </source>
</evidence>
<protein>
    <submittedName>
        <fullName evidence="2">Protein-tyrosine phosphatase</fullName>
    </submittedName>
</protein>
<dbReference type="AlphaFoldDB" id="A0A0W0XGR8"/>
<gene>
    <name evidence="2" type="ORF">Loak_0339</name>
</gene>
<evidence type="ECO:0000313" key="2">
    <source>
        <dbReference type="EMBL" id="KTD43789.1"/>
    </source>
</evidence>
<dbReference type="PATRIC" id="fig|29423.5.peg.352"/>
<reference evidence="2 3" key="1">
    <citation type="submission" date="2015-11" db="EMBL/GenBank/DDBJ databases">
        <title>Genomic analysis of 38 Legionella species identifies large and diverse effector repertoires.</title>
        <authorList>
            <person name="Burstein D."/>
            <person name="Amaro F."/>
            <person name="Zusman T."/>
            <person name="Lifshitz Z."/>
            <person name="Cohen O."/>
            <person name="Gilbert J.A."/>
            <person name="Pupko T."/>
            <person name="Shuman H.A."/>
            <person name="Segal G."/>
        </authorList>
    </citation>
    <scope>NUCLEOTIDE SEQUENCE [LARGE SCALE GENOMIC DNA]</scope>
    <source>
        <strain evidence="2 3">Oak Ridge-10</strain>
    </source>
</reference>
<feature type="signal peptide" evidence="1">
    <location>
        <begin position="1"/>
        <end position="18"/>
    </location>
</feature>
<keyword evidence="1" id="KW-0732">Signal</keyword>
<name>A0A0W0XGR8_9GAMM</name>
<dbReference type="RefSeq" id="WP_025384855.1">
    <property type="nucleotide sequence ID" value="NZ_LCUA01000018.1"/>
</dbReference>
<dbReference type="Proteomes" id="UP000054858">
    <property type="component" value="Unassembled WGS sequence"/>
</dbReference>
<organism evidence="2 3">
    <name type="scientific">Legionella oakridgensis</name>
    <dbReference type="NCBI Taxonomy" id="29423"/>
    <lineage>
        <taxon>Bacteria</taxon>
        <taxon>Pseudomonadati</taxon>
        <taxon>Pseudomonadota</taxon>
        <taxon>Gammaproteobacteria</taxon>
        <taxon>Legionellales</taxon>
        <taxon>Legionellaceae</taxon>
        <taxon>Legionella</taxon>
    </lineage>
</organism>
<comment type="caution">
    <text evidence="2">The sequence shown here is derived from an EMBL/GenBank/DDBJ whole genome shotgun (WGS) entry which is preliminary data.</text>
</comment>
<accession>A0A0W0XGR8</accession>
<proteinExistence type="predicted"/>
<feature type="chain" id="PRO_5006916492" evidence="1">
    <location>
        <begin position="19"/>
        <end position="234"/>
    </location>
</feature>
<dbReference type="EMBL" id="LNYP01000006">
    <property type="protein sequence ID" value="KTD43789.1"/>
    <property type="molecule type" value="Genomic_DNA"/>
</dbReference>
<dbReference type="PROSITE" id="PS51257">
    <property type="entry name" value="PROKAR_LIPOPROTEIN"/>
    <property type="match status" value="1"/>
</dbReference>